<dbReference type="PANTHER" id="PTHR11941:SF75">
    <property type="entry name" value="ENOYL-COA HYDRATASE_ISOMERASE FAMILY PROTEIN"/>
    <property type="match status" value="1"/>
</dbReference>
<dbReference type="CDD" id="cd06558">
    <property type="entry name" value="crotonase-like"/>
    <property type="match status" value="1"/>
</dbReference>
<name>A0A7S4AT71_9STRA</name>
<dbReference type="Pfam" id="PF00378">
    <property type="entry name" value="ECH_1"/>
    <property type="match status" value="1"/>
</dbReference>
<proteinExistence type="inferred from homology"/>
<protein>
    <submittedName>
        <fullName evidence="3">Uncharacterized protein</fullName>
    </submittedName>
</protein>
<dbReference type="InterPro" id="IPR001753">
    <property type="entry name" value="Enoyl-CoA_hydra/iso"/>
</dbReference>
<dbReference type="InterPro" id="IPR029045">
    <property type="entry name" value="ClpP/crotonase-like_dom_sf"/>
</dbReference>
<organism evidence="3">
    <name type="scientific">Pseudo-nitzschia australis</name>
    <dbReference type="NCBI Taxonomy" id="44445"/>
    <lineage>
        <taxon>Eukaryota</taxon>
        <taxon>Sar</taxon>
        <taxon>Stramenopiles</taxon>
        <taxon>Ochrophyta</taxon>
        <taxon>Bacillariophyta</taxon>
        <taxon>Bacillariophyceae</taxon>
        <taxon>Bacillariophycidae</taxon>
        <taxon>Bacillariales</taxon>
        <taxon>Bacillariaceae</taxon>
        <taxon>Pseudo-nitzschia</taxon>
    </lineage>
</organism>
<dbReference type="PANTHER" id="PTHR11941">
    <property type="entry name" value="ENOYL-COA HYDRATASE-RELATED"/>
    <property type="match status" value="1"/>
</dbReference>
<evidence type="ECO:0000256" key="1">
    <source>
        <dbReference type="ARBA" id="ARBA00005254"/>
    </source>
</evidence>
<reference evidence="3" key="1">
    <citation type="submission" date="2021-01" db="EMBL/GenBank/DDBJ databases">
        <authorList>
            <person name="Corre E."/>
            <person name="Pelletier E."/>
            <person name="Niang G."/>
            <person name="Scheremetjew M."/>
            <person name="Finn R."/>
            <person name="Kale V."/>
            <person name="Holt S."/>
            <person name="Cochrane G."/>
            <person name="Meng A."/>
            <person name="Brown T."/>
            <person name="Cohen L."/>
        </authorList>
    </citation>
    <scope>NUCLEOTIDE SEQUENCE</scope>
    <source>
        <strain evidence="3">10249 10 AB</strain>
    </source>
</reference>
<dbReference type="GO" id="GO:0004165">
    <property type="term" value="F:delta(3)-delta(2)-enoyl-CoA isomerase activity"/>
    <property type="evidence" value="ECO:0007669"/>
    <property type="project" value="TreeGrafter"/>
</dbReference>
<evidence type="ECO:0000313" key="3">
    <source>
        <dbReference type="EMBL" id="CAE0726090.1"/>
    </source>
</evidence>
<comment type="similarity">
    <text evidence="1 2">Belongs to the enoyl-CoA hydratase/isomerase family.</text>
</comment>
<gene>
    <name evidence="3" type="ORF">PAUS00366_LOCUS18847</name>
</gene>
<dbReference type="AlphaFoldDB" id="A0A7S4AT71"/>
<dbReference type="InterPro" id="IPR018376">
    <property type="entry name" value="Enoyl-CoA_hyd/isom_CS"/>
</dbReference>
<evidence type="ECO:0000256" key="2">
    <source>
        <dbReference type="RuleBase" id="RU003707"/>
    </source>
</evidence>
<accession>A0A7S4AT71</accession>
<dbReference type="PROSITE" id="PS00166">
    <property type="entry name" value="ENOYL_COA_HYDRATASE"/>
    <property type="match status" value="1"/>
</dbReference>
<dbReference type="SUPFAM" id="SSF52096">
    <property type="entry name" value="ClpP/crotonase"/>
    <property type="match status" value="1"/>
</dbReference>
<dbReference type="GO" id="GO:0005777">
    <property type="term" value="C:peroxisome"/>
    <property type="evidence" value="ECO:0007669"/>
    <property type="project" value="TreeGrafter"/>
</dbReference>
<dbReference type="Gene3D" id="3.90.226.10">
    <property type="entry name" value="2-enoyl-CoA Hydratase, Chain A, domain 1"/>
    <property type="match status" value="1"/>
</dbReference>
<dbReference type="EMBL" id="HBIX01027913">
    <property type="protein sequence ID" value="CAE0726090.1"/>
    <property type="molecule type" value="Transcribed_RNA"/>
</dbReference>
<sequence length="247" mass="27527">MRVLQDGKGISLTANESTGVYTLRMDRGPNVVNPQFIDLLGKAIDKIEKASHPKTLVLTGSGKFFSNGLDLEFLTKSNDAQKNQMIESFWRLLARLLVADCRTVAAINGHGFGAGLFLALACDYRIMRTQRGYLCWPEVNLGMRLAKGFSELSKAKVTDPKVIRDGVLTAKRYDSKEALRWGLIDEESPLEDLHHRSETLAVAGLPKNLGLMNFDPRTFQQIKIELYVDAYRALTSGRVDAPPESRL</sequence>
<dbReference type="GO" id="GO:0006635">
    <property type="term" value="P:fatty acid beta-oxidation"/>
    <property type="evidence" value="ECO:0007669"/>
    <property type="project" value="TreeGrafter"/>
</dbReference>